<name>A0ABY4YV80_9MICO</name>
<gene>
    <name evidence="7" type="ORF">NF556_02240</name>
</gene>
<evidence type="ECO:0000256" key="4">
    <source>
        <dbReference type="PROSITE-ProRule" id="PRU00335"/>
    </source>
</evidence>
<sequence>MTILNEEDEAGQTPAPASTRQWGKTNDTRRTILSAAEDVFVDLGYWQSNISDIVERSGSSVGSIYHHFGGKAELFTALWENYSQTMGGVANEASQAHLTEHPDDLPIDAFCAGARAYCLHTWGSRRGLSLFYSGDTPPGYEKLRRKGNSRWLRRNAKLLDLGDNRGDALVTMSLTAVIAEACRVIIEVDTEEEARRVTEVAVGLLKGLYDARP</sequence>
<dbReference type="InterPro" id="IPR001647">
    <property type="entry name" value="HTH_TetR"/>
</dbReference>
<dbReference type="SUPFAM" id="SSF46689">
    <property type="entry name" value="Homeodomain-like"/>
    <property type="match status" value="1"/>
</dbReference>
<feature type="region of interest" description="Disordered" evidence="5">
    <location>
        <begin position="1"/>
        <end position="24"/>
    </location>
</feature>
<evidence type="ECO:0000259" key="6">
    <source>
        <dbReference type="PROSITE" id="PS50977"/>
    </source>
</evidence>
<dbReference type="Proteomes" id="UP001056455">
    <property type="component" value="Chromosome"/>
</dbReference>
<dbReference type="PANTHER" id="PTHR30055">
    <property type="entry name" value="HTH-TYPE TRANSCRIPTIONAL REGULATOR RUTR"/>
    <property type="match status" value="1"/>
</dbReference>
<organism evidence="7 8">
    <name type="scientific">Ornithinimicrobium faecis</name>
    <dbReference type="NCBI Taxonomy" id="2934158"/>
    <lineage>
        <taxon>Bacteria</taxon>
        <taxon>Bacillati</taxon>
        <taxon>Actinomycetota</taxon>
        <taxon>Actinomycetes</taxon>
        <taxon>Micrococcales</taxon>
        <taxon>Ornithinimicrobiaceae</taxon>
        <taxon>Ornithinimicrobium</taxon>
    </lineage>
</organism>
<dbReference type="RefSeq" id="WP_252593882.1">
    <property type="nucleotide sequence ID" value="NZ_CP099489.1"/>
</dbReference>
<feature type="compositionally biased region" description="Acidic residues" evidence="5">
    <location>
        <begin position="1"/>
        <end position="10"/>
    </location>
</feature>
<proteinExistence type="predicted"/>
<feature type="DNA-binding region" description="H-T-H motif" evidence="4">
    <location>
        <begin position="49"/>
        <end position="68"/>
    </location>
</feature>
<accession>A0ABY4YV80</accession>
<feature type="domain" description="HTH tetR-type" evidence="6">
    <location>
        <begin position="26"/>
        <end position="86"/>
    </location>
</feature>
<evidence type="ECO:0000313" key="8">
    <source>
        <dbReference type="Proteomes" id="UP001056455"/>
    </source>
</evidence>
<keyword evidence="2 4" id="KW-0238">DNA-binding</keyword>
<evidence type="ECO:0000256" key="1">
    <source>
        <dbReference type="ARBA" id="ARBA00023015"/>
    </source>
</evidence>
<dbReference type="InterPro" id="IPR050109">
    <property type="entry name" value="HTH-type_TetR-like_transc_reg"/>
</dbReference>
<feature type="compositionally biased region" description="Polar residues" evidence="5">
    <location>
        <begin position="15"/>
        <end position="24"/>
    </location>
</feature>
<evidence type="ECO:0000256" key="2">
    <source>
        <dbReference type="ARBA" id="ARBA00023125"/>
    </source>
</evidence>
<dbReference type="PANTHER" id="PTHR30055:SF234">
    <property type="entry name" value="HTH-TYPE TRANSCRIPTIONAL REGULATOR BETI"/>
    <property type="match status" value="1"/>
</dbReference>
<reference evidence="7" key="1">
    <citation type="submission" date="2022-06" db="EMBL/GenBank/DDBJ databases">
        <title>Ornithinimicrobium HY1793.</title>
        <authorList>
            <person name="Huang Y."/>
        </authorList>
    </citation>
    <scope>NUCLEOTIDE SEQUENCE</scope>
    <source>
        <strain evidence="7">HY1793</strain>
    </source>
</reference>
<evidence type="ECO:0000256" key="3">
    <source>
        <dbReference type="ARBA" id="ARBA00023163"/>
    </source>
</evidence>
<dbReference type="Pfam" id="PF00440">
    <property type="entry name" value="TetR_N"/>
    <property type="match status" value="1"/>
</dbReference>
<dbReference type="InterPro" id="IPR009057">
    <property type="entry name" value="Homeodomain-like_sf"/>
</dbReference>
<protein>
    <submittedName>
        <fullName evidence="7">TetR/AcrR family transcriptional regulator</fullName>
    </submittedName>
</protein>
<dbReference type="PROSITE" id="PS50977">
    <property type="entry name" value="HTH_TETR_2"/>
    <property type="match status" value="1"/>
</dbReference>
<dbReference type="PRINTS" id="PR00455">
    <property type="entry name" value="HTHTETR"/>
</dbReference>
<keyword evidence="8" id="KW-1185">Reference proteome</keyword>
<evidence type="ECO:0000313" key="7">
    <source>
        <dbReference type="EMBL" id="USQ80507.1"/>
    </source>
</evidence>
<keyword evidence="3" id="KW-0804">Transcription</keyword>
<keyword evidence="1" id="KW-0805">Transcription regulation</keyword>
<evidence type="ECO:0000256" key="5">
    <source>
        <dbReference type="SAM" id="MobiDB-lite"/>
    </source>
</evidence>
<dbReference type="EMBL" id="CP099489">
    <property type="protein sequence ID" value="USQ80507.1"/>
    <property type="molecule type" value="Genomic_DNA"/>
</dbReference>
<dbReference type="Gene3D" id="1.10.357.10">
    <property type="entry name" value="Tetracycline Repressor, domain 2"/>
    <property type="match status" value="1"/>
</dbReference>